<feature type="compositionally biased region" description="Low complexity" evidence="2">
    <location>
        <begin position="76"/>
        <end position="107"/>
    </location>
</feature>
<dbReference type="AlphaFoldDB" id="D4AJL1"/>
<evidence type="ECO:0000256" key="2">
    <source>
        <dbReference type="SAM" id="MobiDB-lite"/>
    </source>
</evidence>
<dbReference type="Proteomes" id="UP000008866">
    <property type="component" value="Unassembled WGS sequence"/>
</dbReference>
<dbReference type="EMBL" id="ABSU01000001">
    <property type="protein sequence ID" value="EFE36934.1"/>
    <property type="molecule type" value="Genomic_DNA"/>
</dbReference>
<dbReference type="SUPFAM" id="SSF53448">
    <property type="entry name" value="Nucleotide-diphospho-sugar transferases"/>
    <property type="match status" value="1"/>
</dbReference>
<dbReference type="GO" id="GO:0000136">
    <property type="term" value="C:mannan polymerase complex"/>
    <property type="evidence" value="ECO:0007669"/>
    <property type="project" value="TreeGrafter"/>
</dbReference>
<proteinExistence type="inferred from homology"/>
<feature type="region of interest" description="Disordered" evidence="2">
    <location>
        <begin position="369"/>
        <end position="443"/>
    </location>
</feature>
<evidence type="ECO:0000313" key="4">
    <source>
        <dbReference type="EMBL" id="EFE36934.1"/>
    </source>
</evidence>
<dbReference type="Gene3D" id="3.90.550.20">
    <property type="match status" value="1"/>
</dbReference>
<keyword evidence="5" id="KW-1185">Reference proteome</keyword>
<dbReference type="Pfam" id="PF04488">
    <property type="entry name" value="Gly_transf_sug"/>
    <property type="match status" value="1"/>
</dbReference>
<dbReference type="KEGG" id="abe:ARB_04461"/>
<dbReference type="GO" id="GO:0000009">
    <property type="term" value="F:alpha-1,6-mannosyltransferase activity"/>
    <property type="evidence" value="ECO:0007669"/>
    <property type="project" value="InterPro"/>
</dbReference>
<dbReference type="HOGENOM" id="CLU_621413_0_0_1"/>
<evidence type="ECO:0000256" key="3">
    <source>
        <dbReference type="SAM" id="Phobius"/>
    </source>
</evidence>
<accession>D4AJL1</accession>
<protein>
    <submittedName>
        <fullName evidence="4">Uncharacterized protein</fullName>
    </submittedName>
</protein>
<gene>
    <name evidence="4" type="ORF">ARB_04461</name>
</gene>
<evidence type="ECO:0000256" key="1">
    <source>
        <dbReference type="ARBA" id="ARBA00009003"/>
    </source>
</evidence>
<feature type="transmembrane region" description="Helical" evidence="3">
    <location>
        <begin position="7"/>
        <end position="26"/>
    </location>
</feature>
<dbReference type="InterPro" id="IPR039367">
    <property type="entry name" value="Och1-like"/>
</dbReference>
<dbReference type="InterPro" id="IPR029044">
    <property type="entry name" value="Nucleotide-diphossugar_trans"/>
</dbReference>
<dbReference type="OrthoDB" id="409543at2759"/>
<reference evidence="5" key="1">
    <citation type="journal article" date="2011" name="Genome Biol.">
        <title>Comparative and functional genomics provide insights into the pathogenicity of dermatophytic fungi.</title>
        <authorList>
            <person name="Burmester A."/>
            <person name="Shelest E."/>
            <person name="Gloeckner G."/>
            <person name="Heddergott C."/>
            <person name="Schindler S."/>
            <person name="Staib P."/>
            <person name="Heidel A."/>
            <person name="Felder M."/>
            <person name="Petzold A."/>
            <person name="Szafranski K."/>
            <person name="Feuermann M."/>
            <person name="Pedruzzi I."/>
            <person name="Priebe S."/>
            <person name="Groth M."/>
            <person name="Winkler R."/>
            <person name="Li W."/>
            <person name="Kniemeyer O."/>
            <person name="Schroeckh V."/>
            <person name="Hertweck C."/>
            <person name="Hube B."/>
            <person name="White T.C."/>
            <person name="Platzer M."/>
            <person name="Guthke R."/>
            <person name="Heitman J."/>
            <person name="Woestemeyer J."/>
            <person name="Zipfel P.F."/>
            <person name="Monod M."/>
            <person name="Brakhage A.A."/>
        </authorList>
    </citation>
    <scope>NUCLEOTIDE SEQUENCE [LARGE SCALE GENOMIC DNA]</scope>
    <source>
        <strain evidence="5">ATCC MYA-4681 / CBS 112371</strain>
    </source>
</reference>
<comment type="similarity">
    <text evidence="1">Belongs to the glycosyltransferase 32 family.</text>
</comment>
<keyword evidence="3" id="KW-0472">Membrane</keyword>
<keyword evidence="3" id="KW-0812">Transmembrane</keyword>
<dbReference type="STRING" id="663331.D4AJL1"/>
<evidence type="ECO:0000313" key="5">
    <source>
        <dbReference type="Proteomes" id="UP000008866"/>
    </source>
</evidence>
<keyword evidence="3" id="KW-1133">Transmembrane helix</keyword>
<dbReference type="RefSeq" id="XP_003017579.1">
    <property type="nucleotide sequence ID" value="XM_003017533.1"/>
</dbReference>
<dbReference type="GeneID" id="9522424"/>
<dbReference type="InterPro" id="IPR007577">
    <property type="entry name" value="GlycoTrfase_DXD_sugar-bd_CS"/>
</dbReference>
<feature type="region of interest" description="Disordered" evidence="2">
    <location>
        <begin position="34"/>
        <end position="118"/>
    </location>
</feature>
<dbReference type="PANTHER" id="PTHR31834:SF8">
    <property type="entry name" value="TRANSFERASE, PUTATIVE (AFU_ORTHOLOGUE AFUA_6G14040)-RELATED"/>
    <property type="match status" value="1"/>
</dbReference>
<dbReference type="eggNOG" id="ENOG502SNUI">
    <property type="taxonomic scope" value="Eukaryota"/>
</dbReference>
<name>D4AJL1_ARTBC</name>
<dbReference type="PANTHER" id="PTHR31834">
    <property type="entry name" value="INITIATION-SPECIFIC ALPHA-1,6-MANNOSYLTRANSFERASE"/>
    <property type="match status" value="1"/>
</dbReference>
<feature type="compositionally biased region" description="Basic and acidic residues" evidence="2">
    <location>
        <begin position="371"/>
        <end position="443"/>
    </location>
</feature>
<sequence length="443" mass="48345">MSTAWQRVLRALVVASIISIVLIYSARQFGPASVHTPIRDRPDDPHKPFQPPAPAPDQEPPSLNSHPPPVIPTLASSSTGTPGIKPSSTSSGTPTTSAALTTPSSHSGNANGTIPGIPSKIWQTAKHANLSSEYADMSNTWIVKNPTFRHELLTDKSSDDYVRSRYPGSDIVALYTRLKIPILRADMLRYLILLAEGGIWADLDTTCEQPVSDWLPSEISSSNSIIKAGLVVGLEPDADHGGKKILTNAVLAAQPGSKHIKAVVDDVVHQLLDIAKQKGVGPEGITLEMISDVVEVTGRKKMTAKIIESLSKTLNKEIKDDDLVKNGSNEPQCLDDIIILPVPAFASYNNNPTPQGRVLVTHHHAGTWKSAAEDAKKNREKQLQEEADKLKKAADEAERKQKEEAEEHKKEEDAMKKAKEDGEKQRKEQEAKEEAQRKANDKQ</sequence>
<feature type="compositionally biased region" description="Basic and acidic residues" evidence="2">
    <location>
        <begin position="37"/>
        <end position="47"/>
    </location>
</feature>
<comment type="caution">
    <text evidence="4">The sequence shown here is derived from an EMBL/GenBank/DDBJ whole genome shotgun (WGS) entry which is preliminary data.</text>
</comment>
<dbReference type="OMA" id="WVFAARP"/>
<feature type="compositionally biased region" description="Pro residues" evidence="2">
    <location>
        <begin position="48"/>
        <end position="59"/>
    </location>
</feature>
<organism evidence="4 5">
    <name type="scientific">Arthroderma benhamiae (strain ATCC MYA-4681 / CBS 112371)</name>
    <name type="common">Trichophyton mentagrophytes</name>
    <dbReference type="NCBI Taxonomy" id="663331"/>
    <lineage>
        <taxon>Eukaryota</taxon>
        <taxon>Fungi</taxon>
        <taxon>Dikarya</taxon>
        <taxon>Ascomycota</taxon>
        <taxon>Pezizomycotina</taxon>
        <taxon>Eurotiomycetes</taxon>
        <taxon>Eurotiomycetidae</taxon>
        <taxon>Onygenales</taxon>
        <taxon>Arthrodermataceae</taxon>
        <taxon>Trichophyton</taxon>
    </lineage>
</organism>
<dbReference type="GO" id="GO:0006487">
    <property type="term" value="P:protein N-linked glycosylation"/>
    <property type="evidence" value="ECO:0007669"/>
    <property type="project" value="TreeGrafter"/>
</dbReference>